<dbReference type="Proteomes" id="UP000233556">
    <property type="component" value="Unassembled WGS sequence"/>
</dbReference>
<evidence type="ECO:0000313" key="1">
    <source>
        <dbReference type="EMBL" id="PKU49580.1"/>
    </source>
</evidence>
<dbReference type="OrthoDB" id="9397495at2759"/>
<reference evidence="2" key="2">
    <citation type="submission" date="2017-12" db="EMBL/GenBank/DDBJ databases">
        <title>Genome sequence of the Bar-tailed Godwit (Limosa lapponica baueri).</title>
        <authorList>
            <person name="Lima N.C.B."/>
            <person name="Parody-Merino A.M."/>
            <person name="Battley P.F."/>
            <person name="Fidler A.E."/>
            <person name="Prosdocimi F."/>
        </authorList>
    </citation>
    <scope>NUCLEOTIDE SEQUENCE [LARGE SCALE GENOMIC DNA]</scope>
</reference>
<dbReference type="AlphaFoldDB" id="A0A2I0UU60"/>
<organism evidence="1 2">
    <name type="scientific">Limosa lapponica baueri</name>
    <dbReference type="NCBI Taxonomy" id="1758121"/>
    <lineage>
        <taxon>Eukaryota</taxon>
        <taxon>Metazoa</taxon>
        <taxon>Chordata</taxon>
        <taxon>Craniata</taxon>
        <taxon>Vertebrata</taxon>
        <taxon>Euteleostomi</taxon>
        <taxon>Archelosauria</taxon>
        <taxon>Archosauria</taxon>
        <taxon>Dinosauria</taxon>
        <taxon>Saurischia</taxon>
        <taxon>Theropoda</taxon>
        <taxon>Coelurosauria</taxon>
        <taxon>Aves</taxon>
        <taxon>Neognathae</taxon>
        <taxon>Neoaves</taxon>
        <taxon>Charadriiformes</taxon>
        <taxon>Scolopacidae</taxon>
        <taxon>Limosa</taxon>
    </lineage>
</organism>
<dbReference type="EMBL" id="KZ505636">
    <property type="protein sequence ID" value="PKU49580.1"/>
    <property type="molecule type" value="Genomic_DNA"/>
</dbReference>
<reference evidence="2" key="1">
    <citation type="submission" date="2017-11" db="EMBL/GenBank/DDBJ databases">
        <authorList>
            <person name="Lima N.C."/>
            <person name="Parody-Merino A.M."/>
            <person name="Battley P.F."/>
            <person name="Fidler A.E."/>
            <person name="Prosdocimi F."/>
        </authorList>
    </citation>
    <scope>NUCLEOTIDE SEQUENCE [LARGE SCALE GENOMIC DNA]</scope>
</reference>
<evidence type="ECO:0000313" key="2">
    <source>
        <dbReference type="Proteomes" id="UP000233556"/>
    </source>
</evidence>
<sequence length="82" mass="9152">MPASSKIDPLLGEAESISDGAQDAVGFLGCVHLQRWRIPMLEQVPEGGCDLMGSLVWSRLLAGPMDLWREKPILEQVYWQDL</sequence>
<protein>
    <submittedName>
        <fullName evidence="1">Uncharacterized protein</fullName>
    </submittedName>
</protein>
<gene>
    <name evidence="1" type="ORF">llap_133</name>
</gene>
<keyword evidence="2" id="KW-1185">Reference proteome</keyword>
<proteinExistence type="predicted"/>
<name>A0A2I0UU60_LIMLA</name>
<accession>A0A2I0UU60</accession>